<dbReference type="AlphaFoldDB" id="A0AAW2KSW8"/>
<dbReference type="Pfam" id="PF01535">
    <property type="entry name" value="PPR"/>
    <property type="match status" value="1"/>
</dbReference>
<proteinExistence type="predicted"/>
<comment type="caution">
    <text evidence="4">The sequence shown here is derived from an EMBL/GenBank/DDBJ whole genome shotgun (WGS) entry which is preliminary data.</text>
</comment>
<dbReference type="SUPFAM" id="SSF48452">
    <property type="entry name" value="TPR-like"/>
    <property type="match status" value="1"/>
</dbReference>
<accession>A0AAW2KSW8</accession>
<dbReference type="PANTHER" id="PTHR47926">
    <property type="entry name" value="PENTATRICOPEPTIDE REPEAT-CONTAINING PROTEIN"/>
    <property type="match status" value="1"/>
</dbReference>
<feature type="compositionally biased region" description="Polar residues" evidence="3">
    <location>
        <begin position="31"/>
        <end position="42"/>
    </location>
</feature>
<dbReference type="GO" id="GO:0099402">
    <property type="term" value="P:plant organ development"/>
    <property type="evidence" value="ECO:0007669"/>
    <property type="project" value="UniProtKB-ARBA"/>
</dbReference>
<keyword evidence="1" id="KW-0677">Repeat</keyword>
<feature type="repeat" description="PPR" evidence="2">
    <location>
        <begin position="165"/>
        <end position="195"/>
    </location>
</feature>
<evidence type="ECO:0000313" key="4">
    <source>
        <dbReference type="EMBL" id="KAL0309814.1"/>
    </source>
</evidence>
<dbReference type="InterPro" id="IPR046960">
    <property type="entry name" value="PPR_At4g14850-like_plant"/>
</dbReference>
<evidence type="ECO:0000256" key="2">
    <source>
        <dbReference type="PROSITE-ProRule" id="PRU00708"/>
    </source>
</evidence>
<dbReference type="GO" id="GO:0009451">
    <property type="term" value="P:RNA modification"/>
    <property type="evidence" value="ECO:0007669"/>
    <property type="project" value="InterPro"/>
</dbReference>
<dbReference type="InterPro" id="IPR011990">
    <property type="entry name" value="TPR-like_helical_dom_sf"/>
</dbReference>
<dbReference type="NCBIfam" id="TIGR00756">
    <property type="entry name" value="PPR"/>
    <property type="match status" value="2"/>
</dbReference>
<sequence>MATVPSLMRHNKLAMFRHYFPLTNDIFPTKSHNLSAGHSNPGQDVDSNRSSGPHQLLDEMLKRDVESATSLIGRFAKQNQHRQAIVCFLRMLFLDIRPNEYTFGTVIHSSVLLEDLHLGRQIHAYAKKISLSSNVFVGSAMLDLYVKLSNIYDALRAFQDIHEPNVVSYATLIHGYIKEGRFDEAGVVFRSMPERNVVSWNTMISGCSQSGKNEEAVNFFVEMLRDGVVPSQSTYPCAIIAAANVGALGIGRSIHASAVKFLEERKCAILMYEKMKLTGIQPNSITLLGLLLACNHVGLIDEGFKYFNQARYEDPSLLKSEHYACMIDLLSRSGRFQEAERFLHHLPFDPGVGFWKALLGGCQVHSNLELGEVAARKILELDPGDVSSYVMLSNAHSAAGRWQNVLDIRQKMREKD</sequence>
<reference evidence="4" key="2">
    <citation type="journal article" date="2024" name="Plant">
        <title>Genomic evolution and insights into agronomic trait innovations of Sesamum species.</title>
        <authorList>
            <person name="Miao H."/>
            <person name="Wang L."/>
            <person name="Qu L."/>
            <person name="Liu H."/>
            <person name="Sun Y."/>
            <person name="Le M."/>
            <person name="Wang Q."/>
            <person name="Wei S."/>
            <person name="Zheng Y."/>
            <person name="Lin W."/>
            <person name="Duan Y."/>
            <person name="Cao H."/>
            <person name="Xiong S."/>
            <person name="Wang X."/>
            <person name="Wei L."/>
            <person name="Li C."/>
            <person name="Ma Q."/>
            <person name="Ju M."/>
            <person name="Zhao R."/>
            <person name="Li G."/>
            <person name="Mu C."/>
            <person name="Tian Q."/>
            <person name="Mei H."/>
            <person name="Zhang T."/>
            <person name="Gao T."/>
            <person name="Zhang H."/>
        </authorList>
    </citation>
    <scope>NUCLEOTIDE SEQUENCE</scope>
    <source>
        <strain evidence="4">G02</strain>
    </source>
</reference>
<dbReference type="Gene3D" id="1.25.40.10">
    <property type="entry name" value="Tetratricopeptide repeat domain"/>
    <property type="match status" value="3"/>
</dbReference>
<dbReference type="GO" id="GO:0003723">
    <property type="term" value="F:RNA binding"/>
    <property type="evidence" value="ECO:0007669"/>
    <property type="project" value="InterPro"/>
</dbReference>
<dbReference type="InterPro" id="IPR002885">
    <property type="entry name" value="PPR_rpt"/>
</dbReference>
<organism evidence="4">
    <name type="scientific">Sesamum radiatum</name>
    <name type="common">Black benniseed</name>
    <dbReference type="NCBI Taxonomy" id="300843"/>
    <lineage>
        <taxon>Eukaryota</taxon>
        <taxon>Viridiplantae</taxon>
        <taxon>Streptophyta</taxon>
        <taxon>Embryophyta</taxon>
        <taxon>Tracheophyta</taxon>
        <taxon>Spermatophyta</taxon>
        <taxon>Magnoliopsida</taxon>
        <taxon>eudicotyledons</taxon>
        <taxon>Gunneridae</taxon>
        <taxon>Pentapetalae</taxon>
        <taxon>asterids</taxon>
        <taxon>lamiids</taxon>
        <taxon>Lamiales</taxon>
        <taxon>Pedaliaceae</taxon>
        <taxon>Sesamum</taxon>
    </lineage>
</organism>
<evidence type="ECO:0000256" key="1">
    <source>
        <dbReference type="ARBA" id="ARBA00022737"/>
    </source>
</evidence>
<dbReference type="FunFam" id="1.25.40.10:FF:000442">
    <property type="entry name" value="Pentatricopeptide repeat-containing protein At3g49710"/>
    <property type="match status" value="1"/>
</dbReference>
<dbReference type="EMBL" id="JACGWJ010000027">
    <property type="protein sequence ID" value="KAL0309814.1"/>
    <property type="molecule type" value="Genomic_DNA"/>
</dbReference>
<evidence type="ECO:0000256" key="3">
    <source>
        <dbReference type="SAM" id="MobiDB-lite"/>
    </source>
</evidence>
<gene>
    <name evidence="4" type="ORF">Sradi_5923700</name>
</gene>
<dbReference type="FunFam" id="1.25.40.10:FF:000158">
    <property type="entry name" value="pentatricopeptide repeat-containing protein At2g33680"/>
    <property type="match status" value="1"/>
</dbReference>
<feature type="repeat" description="PPR" evidence="2">
    <location>
        <begin position="196"/>
        <end position="230"/>
    </location>
</feature>
<dbReference type="Pfam" id="PF13041">
    <property type="entry name" value="PPR_2"/>
    <property type="match status" value="1"/>
</dbReference>
<dbReference type="Pfam" id="PF20431">
    <property type="entry name" value="E_motif"/>
    <property type="match status" value="1"/>
</dbReference>
<dbReference type="InterPro" id="IPR046848">
    <property type="entry name" value="E_motif"/>
</dbReference>
<dbReference type="PROSITE" id="PS51375">
    <property type="entry name" value="PPR"/>
    <property type="match status" value="2"/>
</dbReference>
<dbReference type="Pfam" id="PF12854">
    <property type="entry name" value="PPR_1"/>
    <property type="match status" value="1"/>
</dbReference>
<feature type="region of interest" description="Disordered" evidence="3">
    <location>
        <begin position="31"/>
        <end position="53"/>
    </location>
</feature>
<reference evidence="4" key="1">
    <citation type="submission" date="2020-06" db="EMBL/GenBank/DDBJ databases">
        <authorList>
            <person name="Li T."/>
            <person name="Hu X."/>
            <person name="Zhang T."/>
            <person name="Song X."/>
            <person name="Zhang H."/>
            <person name="Dai N."/>
            <person name="Sheng W."/>
            <person name="Hou X."/>
            <person name="Wei L."/>
        </authorList>
    </citation>
    <scope>NUCLEOTIDE SEQUENCE</scope>
    <source>
        <strain evidence="4">G02</strain>
        <tissue evidence="4">Leaf</tissue>
    </source>
</reference>
<dbReference type="PANTHER" id="PTHR47926:SF357">
    <property type="entry name" value="PENTATRICOPEPTIDE REPEAT-CONTAINING PROTEIN"/>
    <property type="match status" value="1"/>
</dbReference>
<name>A0AAW2KSW8_SESRA</name>
<protein>
    <submittedName>
        <fullName evidence="4">Pentatricopeptide repeat-containing protein, mitochondrial</fullName>
    </submittedName>
</protein>